<feature type="domain" description="DUF2383" evidence="1">
    <location>
        <begin position="11"/>
        <end position="116"/>
    </location>
</feature>
<gene>
    <name evidence="2" type="ORF">ACFOSX_07200</name>
</gene>
<dbReference type="InterPro" id="IPR012347">
    <property type="entry name" value="Ferritin-like"/>
</dbReference>
<dbReference type="Gene3D" id="1.20.1260.10">
    <property type="match status" value="1"/>
</dbReference>
<comment type="caution">
    <text evidence="2">The sequence shown here is derived from an EMBL/GenBank/DDBJ whole genome shotgun (WGS) entry which is preliminary data.</text>
</comment>
<organism evidence="2 3">
    <name type="scientific">Winogradskyella maritima</name>
    <dbReference type="NCBI Taxonomy" id="1517766"/>
    <lineage>
        <taxon>Bacteria</taxon>
        <taxon>Pseudomonadati</taxon>
        <taxon>Bacteroidota</taxon>
        <taxon>Flavobacteriia</taxon>
        <taxon>Flavobacteriales</taxon>
        <taxon>Flavobacteriaceae</taxon>
        <taxon>Winogradskyella</taxon>
    </lineage>
</organism>
<evidence type="ECO:0000259" key="1">
    <source>
        <dbReference type="Pfam" id="PF09537"/>
    </source>
</evidence>
<name>A0ABV8AK23_9FLAO</name>
<evidence type="ECO:0000313" key="2">
    <source>
        <dbReference type="EMBL" id="MFC3877017.1"/>
    </source>
</evidence>
<dbReference type="Pfam" id="PF09537">
    <property type="entry name" value="DUF2383"/>
    <property type="match status" value="1"/>
</dbReference>
<dbReference type="InterPro" id="IPR019052">
    <property type="entry name" value="DUF2383"/>
</dbReference>
<sequence length="152" mass="17764">MITRNLNLKNAKTLKTLLETAYDIESSYDQLIAQTKNDDLILWIDNKRQIATDLILDILLELNDMEITPMEKGSVAGGLNRLWFDLFSSVTLIKDSFVINKCRKLDRNFVRTIKKFQKSFAIDDNFKETLDKYRVKIYHYNNPNGSEHLMVV</sequence>
<evidence type="ECO:0000313" key="3">
    <source>
        <dbReference type="Proteomes" id="UP001595812"/>
    </source>
</evidence>
<dbReference type="EMBL" id="JBHSAT010000004">
    <property type="protein sequence ID" value="MFC3877017.1"/>
    <property type="molecule type" value="Genomic_DNA"/>
</dbReference>
<keyword evidence="3" id="KW-1185">Reference proteome</keyword>
<protein>
    <submittedName>
        <fullName evidence="2">DUF2383 domain-containing protein</fullName>
    </submittedName>
</protein>
<reference evidence="3" key="1">
    <citation type="journal article" date="2019" name="Int. J. Syst. Evol. Microbiol.">
        <title>The Global Catalogue of Microorganisms (GCM) 10K type strain sequencing project: providing services to taxonomists for standard genome sequencing and annotation.</title>
        <authorList>
            <consortium name="The Broad Institute Genomics Platform"/>
            <consortium name="The Broad Institute Genome Sequencing Center for Infectious Disease"/>
            <person name="Wu L."/>
            <person name="Ma J."/>
        </authorList>
    </citation>
    <scope>NUCLEOTIDE SEQUENCE [LARGE SCALE GENOMIC DNA]</scope>
    <source>
        <strain evidence="3">CECT 8979</strain>
    </source>
</reference>
<accession>A0ABV8AK23</accession>
<dbReference type="RefSeq" id="WP_386098489.1">
    <property type="nucleotide sequence ID" value="NZ_JBHSAT010000004.1"/>
</dbReference>
<proteinExistence type="predicted"/>
<dbReference type="Proteomes" id="UP001595812">
    <property type="component" value="Unassembled WGS sequence"/>
</dbReference>